<evidence type="ECO:0000313" key="2">
    <source>
        <dbReference type="Proteomes" id="UP000183180"/>
    </source>
</evidence>
<feature type="non-terminal residue" evidence="1">
    <location>
        <position position="37"/>
    </location>
</feature>
<dbReference type="AlphaFoldDB" id="A0A1H2DMC6"/>
<sequence length="37" mass="4160">MSSGAVEARYAGWCPKCRTDYPVGTLIGYVREYLCSR</sequence>
<accession>A0A1H2DMC6</accession>
<protein>
    <submittedName>
        <fullName evidence="1">Uncharacterized protein</fullName>
    </submittedName>
</protein>
<name>A0A1H2DMC6_9ACTN</name>
<gene>
    <name evidence="1" type="ORF">SAMN04488548_1061</name>
</gene>
<proteinExistence type="predicted"/>
<dbReference type="Proteomes" id="UP000183180">
    <property type="component" value="Unassembled WGS sequence"/>
</dbReference>
<dbReference type="EMBL" id="FNLM01000006">
    <property type="protein sequence ID" value="SDT84050.1"/>
    <property type="molecule type" value="Genomic_DNA"/>
</dbReference>
<reference evidence="1 2" key="1">
    <citation type="submission" date="2016-10" db="EMBL/GenBank/DDBJ databases">
        <authorList>
            <person name="de Groot N.N."/>
        </authorList>
    </citation>
    <scope>NUCLEOTIDE SEQUENCE [LARGE SCALE GENOMIC DNA]</scope>
    <source>
        <strain evidence="1 2">DSM 44215</strain>
    </source>
</reference>
<evidence type="ECO:0000313" key="1">
    <source>
        <dbReference type="EMBL" id="SDT84050.1"/>
    </source>
</evidence>
<organism evidence="1 2">
    <name type="scientific">Gordonia westfalica</name>
    <dbReference type="NCBI Taxonomy" id="158898"/>
    <lineage>
        <taxon>Bacteria</taxon>
        <taxon>Bacillati</taxon>
        <taxon>Actinomycetota</taxon>
        <taxon>Actinomycetes</taxon>
        <taxon>Mycobacteriales</taxon>
        <taxon>Gordoniaceae</taxon>
        <taxon>Gordonia</taxon>
    </lineage>
</organism>
<dbReference type="STRING" id="158898.SAMN04488548_1061"/>